<dbReference type="AlphaFoldDB" id="A0A220U748"/>
<accession>A0A220U748</accession>
<gene>
    <name evidence="1" type="ORF">CFK37_18175</name>
</gene>
<dbReference type="OrthoDB" id="337762at2"/>
<name>A0A220U748_9BACI</name>
<evidence type="ECO:0000313" key="2">
    <source>
        <dbReference type="Proteomes" id="UP000198312"/>
    </source>
</evidence>
<reference evidence="1 2" key="1">
    <citation type="submission" date="2017-07" db="EMBL/GenBank/DDBJ databases">
        <title>Virgibacillus sp. LM2416.</title>
        <authorList>
            <person name="Tak E.J."/>
            <person name="Bae J.-W."/>
        </authorList>
    </citation>
    <scope>NUCLEOTIDE SEQUENCE [LARGE SCALE GENOMIC DNA]</scope>
    <source>
        <strain evidence="1 2">LM2416</strain>
    </source>
</reference>
<protein>
    <submittedName>
        <fullName evidence="1">Uncharacterized protein</fullName>
    </submittedName>
</protein>
<sequence>MKGTKILILILILTLFIPIQTMASSLEKLPASETSTQWEVVIDHPESDEVKPKPGVYNMYSMDIKYVGDENIKLVRVEAYRDEPNSPIEYELFTADYEEMDGNFEPSFHHQNFPFSAQAKKLKVIITWKKDRNNSRSFRDVFVFSQ</sequence>
<organism evidence="1 2">
    <name type="scientific">Virgibacillus phasianinus</name>
    <dbReference type="NCBI Taxonomy" id="2017483"/>
    <lineage>
        <taxon>Bacteria</taxon>
        <taxon>Bacillati</taxon>
        <taxon>Bacillota</taxon>
        <taxon>Bacilli</taxon>
        <taxon>Bacillales</taxon>
        <taxon>Bacillaceae</taxon>
        <taxon>Virgibacillus</taxon>
    </lineage>
</organism>
<dbReference type="RefSeq" id="WP_089063205.1">
    <property type="nucleotide sequence ID" value="NZ_CP022315.1"/>
</dbReference>
<dbReference type="KEGG" id="vil:CFK37_18175"/>
<dbReference type="EMBL" id="CP022315">
    <property type="protein sequence ID" value="ASK63947.1"/>
    <property type="molecule type" value="Genomic_DNA"/>
</dbReference>
<evidence type="ECO:0000313" key="1">
    <source>
        <dbReference type="EMBL" id="ASK63947.1"/>
    </source>
</evidence>
<proteinExistence type="predicted"/>
<keyword evidence="2" id="KW-1185">Reference proteome</keyword>
<dbReference type="Proteomes" id="UP000198312">
    <property type="component" value="Chromosome"/>
</dbReference>